<protein>
    <submittedName>
        <fullName evidence="3">Uncharacterized protein</fullName>
    </submittedName>
</protein>
<accession>A0A0F9RS66</accession>
<keyword evidence="2" id="KW-0812">Transmembrane</keyword>
<keyword evidence="2" id="KW-0472">Membrane</keyword>
<dbReference type="EMBL" id="LAZR01003265">
    <property type="protein sequence ID" value="KKN20178.1"/>
    <property type="molecule type" value="Genomic_DNA"/>
</dbReference>
<organism evidence="3">
    <name type="scientific">marine sediment metagenome</name>
    <dbReference type="NCBI Taxonomy" id="412755"/>
    <lineage>
        <taxon>unclassified sequences</taxon>
        <taxon>metagenomes</taxon>
        <taxon>ecological metagenomes</taxon>
    </lineage>
</organism>
<evidence type="ECO:0000256" key="1">
    <source>
        <dbReference type="SAM" id="Coils"/>
    </source>
</evidence>
<feature type="transmembrane region" description="Helical" evidence="2">
    <location>
        <begin position="39"/>
        <end position="63"/>
    </location>
</feature>
<gene>
    <name evidence="3" type="ORF">LCGC14_0938040</name>
</gene>
<feature type="coiled-coil region" evidence="1">
    <location>
        <begin position="122"/>
        <end position="149"/>
    </location>
</feature>
<name>A0A0F9RS66_9ZZZZ</name>
<evidence type="ECO:0000313" key="3">
    <source>
        <dbReference type="EMBL" id="KKN20178.1"/>
    </source>
</evidence>
<keyword evidence="2" id="KW-1133">Transmembrane helix</keyword>
<evidence type="ECO:0000256" key="2">
    <source>
        <dbReference type="SAM" id="Phobius"/>
    </source>
</evidence>
<dbReference type="AlphaFoldDB" id="A0A0F9RS66"/>
<proteinExistence type="predicted"/>
<sequence length="150" mass="16941">MSLSTILTFLSKAFAKFSIALSVFFTILSISFYFGIIDIFVFTILFVLIIIIVLLDAILVFILSADMKIFLHRQSKKNIDKDYQAYLLSLEKAKVQTPEEVLKQIGLDAALKVISTIKSGKTEAEKTEVVDAKAKIKELKEEIKFIKKSN</sequence>
<keyword evidence="1" id="KW-0175">Coiled coil</keyword>
<reference evidence="3" key="1">
    <citation type="journal article" date="2015" name="Nature">
        <title>Complex archaea that bridge the gap between prokaryotes and eukaryotes.</title>
        <authorList>
            <person name="Spang A."/>
            <person name="Saw J.H."/>
            <person name="Jorgensen S.L."/>
            <person name="Zaremba-Niedzwiedzka K."/>
            <person name="Martijn J."/>
            <person name="Lind A.E."/>
            <person name="van Eijk R."/>
            <person name="Schleper C."/>
            <person name="Guy L."/>
            <person name="Ettema T.J."/>
        </authorList>
    </citation>
    <scope>NUCLEOTIDE SEQUENCE</scope>
</reference>
<comment type="caution">
    <text evidence="3">The sequence shown here is derived from an EMBL/GenBank/DDBJ whole genome shotgun (WGS) entry which is preliminary data.</text>
</comment>